<proteinExistence type="predicted"/>
<reference evidence="2" key="2">
    <citation type="submission" date="2021-03" db="UniProtKB">
        <authorList>
            <consortium name="EnsemblPlants"/>
        </authorList>
    </citation>
    <scope>IDENTIFICATION</scope>
</reference>
<dbReference type="PANTHER" id="PTHR33881">
    <property type="entry name" value="NEUROGENIC LOCUS NOTCH-LIKE PROTEIN"/>
    <property type="match status" value="1"/>
</dbReference>
<sequence length="165" mass="17471">MASNSSLIFAVFAILITILQPSLADTEPDFLSPLLSPILGTLNYSCSEVAPSPQSSETPSNASIFEPCRWANCGEGVCNKTTAFSYTCNCKEGYSNLLNNTGFPCFKECSIGGDCPNLGLGMSNKTTTPPPSIADSRGSNQAWSQKHVLSQPMILLLISVAVLAL</sequence>
<feature type="signal peptide" evidence="1">
    <location>
        <begin position="1"/>
        <end position="24"/>
    </location>
</feature>
<organism evidence="2 3">
    <name type="scientific">Chenopodium quinoa</name>
    <name type="common">Quinoa</name>
    <dbReference type="NCBI Taxonomy" id="63459"/>
    <lineage>
        <taxon>Eukaryota</taxon>
        <taxon>Viridiplantae</taxon>
        <taxon>Streptophyta</taxon>
        <taxon>Embryophyta</taxon>
        <taxon>Tracheophyta</taxon>
        <taxon>Spermatophyta</taxon>
        <taxon>Magnoliopsida</taxon>
        <taxon>eudicotyledons</taxon>
        <taxon>Gunneridae</taxon>
        <taxon>Pentapetalae</taxon>
        <taxon>Caryophyllales</taxon>
        <taxon>Chenopodiaceae</taxon>
        <taxon>Chenopodioideae</taxon>
        <taxon>Atripliceae</taxon>
        <taxon>Chenopodium</taxon>
    </lineage>
</organism>
<accession>A0A803MSZ4</accession>
<dbReference type="Proteomes" id="UP000596660">
    <property type="component" value="Unplaced"/>
</dbReference>
<keyword evidence="3" id="KW-1185">Reference proteome</keyword>
<evidence type="ECO:0000313" key="2">
    <source>
        <dbReference type="EnsemblPlants" id="AUR62034695-RA:cds"/>
    </source>
</evidence>
<evidence type="ECO:0000256" key="1">
    <source>
        <dbReference type="SAM" id="SignalP"/>
    </source>
</evidence>
<evidence type="ECO:0008006" key="4">
    <source>
        <dbReference type="Google" id="ProtNLM"/>
    </source>
</evidence>
<dbReference type="AlphaFoldDB" id="A0A803MSZ4"/>
<name>A0A803MSZ4_CHEQI</name>
<dbReference type="OMA" id="ANCGEGV"/>
<feature type="chain" id="PRO_5031135101" description="EGF-like domain-containing protein" evidence="1">
    <location>
        <begin position="25"/>
        <end position="165"/>
    </location>
</feature>
<dbReference type="EnsemblPlants" id="AUR62034695-RA">
    <property type="protein sequence ID" value="AUR62034695-RA:cds"/>
    <property type="gene ID" value="AUR62034695"/>
</dbReference>
<dbReference type="PANTHER" id="PTHR33881:SF7">
    <property type="entry name" value="NEUROGENIC LOCUS NOTCH-LIKE PROTEIN"/>
    <property type="match status" value="1"/>
</dbReference>
<dbReference type="Gramene" id="AUR62034695-RA">
    <property type="protein sequence ID" value="AUR62034695-RA:cds"/>
    <property type="gene ID" value="AUR62034695"/>
</dbReference>
<protein>
    <recommendedName>
        <fullName evidence="4">EGF-like domain-containing protein</fullName>
    </recommendedName>
</protein>
<evidence type="ECO:0000313" key="3">
    <source>
        <dbReference type="Proteomes" id="UP000596660"/>
    </source>
</evidence>
<keyword evidence="1" id="KW-0732">Signal</keyword>
<reference evidence="2" key="1">
    <citation type="journal article" date="2017" name="Nature">
        <title>The genome of Chenopodium quinoa.</title>
        <authorList>
            <person name="Jarvis D.E."/>
            <person name="Ho Y.S."/>
            <person name="Lightfoot D.J."/>
            <person name="Schmoeckel S.M."/>
            <person name="Li B."/>
            <person name="Borm T.J.A."/>
            <person name="Ohyanagi H."/>
            <person name="Mineta K."/>
            <person name="Michell C.T."/>
            <person name="Saber N."/>
            <person name="Kharbatia N.M."/>
            <person name="Rupper R.R."/>
            <person name="Sharp A.R."/>
            <person name="Dally N."/>
            <person name="Boughton B.A."/>
            <person name="Woo Y.H."/>
            <person name="Gao G."/>
            <person name="Schijlen E.G.W.M."/>
            <person name="Guo X."/>
            <person name="Momin A.A."/>
            <person name="Negrao S."/>
            <person name="Al-Babili S."/>
            <person name="Gehring C."/>
            <person name="Roessner U."/>
            <person name="Jung C."/>
            <person name="Murphy K."/>
            <person name="Arold S.T."/>
            <person name="Gojobori T."/>
            <person name="van der Linden C.G."/>
            <person name="van Loo E.N."/>
            <person name="Jellen E.N."/>
            <person name="Maughan P.J."/>
            <person name="Tester M."/>
        </authorList>
    </citation>
    <scope>NUCLEOTIDE SEQUENCE [LARGE SCALE GENOMIC DNA]</scope>
    <source>
        <strain evidence="2">cv. PI 614886</strain>
    </source>
</reference>